<evidence type="ECO:0000313" key="7">
    <source>
        <dbReference type="Proteomes" id="UP000316993"/>
    </source>
</evidence>
<gene>
    <name evidence="6" type="ORF">BDD18_0136</name>
</gene>
<feature type="domain" description="Transposase IS4-like" evidence="5">
    <location>
        <begin position="155"/>
        <end position="326"/>
    </location>
</feature>
<evidence type="ECO:0000256" key="4">
    <source>
        <dbReference type="ARBA" id="ARBA00023172"/>
    </source>
</evidence>
<dbReference type="SUPFAM" id="SSF53098">
    <property type="entry name" value="Ribonuclease H-like"/>
    <property type="match status" value="1"/>
</dbReference>
<comment type="similarity">
    <text evidence="1">Belongs to the transposase 11 family.</text>
</comment>
<dbReference type="InterPro" id="IPR012337">
    <property type="entry name" value="RNaseH-like_sf"/>
</dbReference>
<dbReference type="AlphaFoldDB" id="A0A543LI80"/>
<dbReference type="Proteomes" id="UP000316993">
    <property type="component" value="Unassembled WGS sequence"/>
</dbReference>
<dbReference type="PANTHER" id="PTHR33258">
    <property type="entry name" value="TRANSPOSASE INSL FOR INSERTION SEQUENCE ELEMENT IS186A-RELATED"/>
    <property type="match status" value="1"/>
</dbReference>
<keyword evidence="3" id="KW-0238">DNA-binding</keyword>
<organism evidence="6 7">
    <name type="scientific">Acidovorax temperans</name>
    <dbReference type="NCBI Taxonomy" id="80878"/>
    <lineage>
        <taxon>Bacteria</taxon>
        <taxon>Pseudomonadati</taxon>
        <taxon>Pseudomonadota</taxon>
        <taxon>Betaproteobacteria</taxon>
        <taxon>Burkholderiales</taxon>
        <taxon>Comamonadaceae</taxon>
        <taxon>Acidovorax</taxon>
    </lineage>
</organism>
<dbReference type="NCBIfam" id="NF033592">
    <property type="entry name" value="transpos_IS4_1"/>
    <property type="match status" value="1"/>
</dbReference>
<dbReference type="Pfam" id="PF01609">
    <property type="entry name" value="DDE_Tnp_1"/>
    <property type="match status" value="1"/>
</dbReference>
<sequence>MWKEVLERFESHAPVSVMTRVALEHALPACWVDEVFQTSRQRQYPRELLFSSVVELMMLVSLGLRPSLHAAAKKMAQLPVTLAALYDKVKRTEPQVLRALVQGSAARLQPVVAAVGSQPSLQGWQLRILDGNHLPASDKRLAPLRSHRGAAMPGHTLVVYDPDSALVTDILACEDAHESERVGAATLLQQAQQGQVWIADRHFCTRTLLQGWQQRQAGFIVREHARHPKLDNTGPWSEAVPTETGQVREQAIELAATQETVLAPPSWRRIEIQLQAPTEAGDQSIALWSNLPASIDAATIAQLYRKRWRIEGLFGRLESVLHSEIRTLGHPRAALLGFAAAVLAFNVLALLKRCVEQAHCERAPGLDVSTYHLGVHVASDYQGMLIALPSEVWQSWCEASGGEVAQHLLRLARTVNPRSVATAKRGPKKEKPGGYVAGAVARKQLSTARVLKQAAGTRP</sequence>
<evidence type="ECO:0000256" key="1">
    <source>
        <dbReference type="ARBA" id="ARBA00010075"/>
    </source>
</evidence>
<dbReference type="GO" id="GO:0004803">
    <property type="term" value="F:transposase activity"/>
    <property type="evidence" value="ECO:0007669"/>
    <property type="project" value="InterPro"/>
</dbReference>
<protein>
    <submittedName>
        <fullName evidence="6">IS4 transposase</fullName>
    </submittedName>
</protein>
<evidence type="ECO:0000256" key="3">
    <source>
        <dbReference type="ARBA" id="ARBA00023125"/>
    </source>
</evidence>
<evidence type="ECO:0000313" key="6">
    <source>
        <dbReference type="EMBL" id="TQN07056.1"/>
    </source>
</evidence>
<dbReference type="Gene3D" id="3.90.350.10">
    <property type="entry name" value="Transposase Inhibitor Protein From Tn5, Chain A, domain 1"/>
    <property type="match status" value="1"/>
</dbReference>
<name>A0A543LI80_9BURK</name>
<evidence type="ECO:0000259" key="5">
    <source>
        <dbReference type="Pfam" id="PF01609"/>
    </source>
</evidence>
<accession>A0A543LI80</accession>
<dbReference type="InterPro" id="IPR047952">
    <property type="entry name" value="Transpos_IS4"/>
</dbReference>
<reference evidence="6 7" key="1">
    <citation type="submission" date="2019-06" db="EMBL/GenBank/DDBJ databases">
        <title>Genomic Encyclopedia of Archaeal and Bacterial Type Strains, Phase II (KMG-II): from individual species to whole genera.</title>
        <authorList>
            <person name="Goeker M."/>
        </authorList>
    </citation>
    <scope>NUCLEOTIDE SEQUENCE [LARGE SCALE GENOMIC DNA]</scope>
    <source>
        <strain evidence="6 7">DSM 7270</strain>
    </source>
</reference>
<dbReference type="GO" id="GO:0003677">
    <property type="term" value="F:DNA binding"/>
    <property type="evidence" value="ECO:0007669"/>
    <property type="project" value="UniProtKB-KW"/>
</dbReference>
<dbReference type="InterPro" id="IPR002559">
    <property type="entry name" value="Transposase_11"/>
</dbReference>
<proteinExistence type="inferred from homology"/>
<keyword evidence="2" id="KW-0815">Transposition</keyword>
<dbReference type="GO" id="GO:0006313">
    <property type="term" value="P:DNA transposition"/>
    <property type="evidence" value="ECO:0007669"/>
    <property type="project" value="InterPro"/>
</dbReference>
<keyword evidence="4" id="KW-0233">DNA recombination</keyword>
<dbReference type="EMBL" id="VFPV01000001">
    <property type="protein sequence ID" value="TQN07056.1"/>
    <property type="molecule type" value="Genomic_DNA"/>
</dbReference>
<comment type="caution">
    <text evidence="6">The sequence shown here is derived from an EMBL/GenBank/DDBJ whole genome shotgun (WGS) entry which is preliminary data.</text>
</comment>
<evidence type="ECO:0000256" key="2">
    <source>
        <dbReference type="ARBA" id="ARBA00022578"/>
    </source>
</evidence>
<dbReference type="PANTHER" id="PTHR33258:SF1">
    <property type="entry name" value="TRANSPOSASE INSL FOR INSERTION SEQUENCE ELEMENT IS186A-RELATED"/>
    <property type="match status" value="1"/>
</dbReference>